<feature type="region of interest" description="Disordered" evidence="1">
    <location>
        <begin position="232"/>
        <end position="251"/>
    </location>
</feature>
<organism evidence="4 5">
    <name type="scientific">Leptospira santarosai str. MOR084</name>
    <dbReference type="NCBI Taxonomy" id="1049984"/>
    <lineage>
        <taxon>Bacteria</taxon>
        <taxon>Pseudomonadati</taxon>
        <taxon>Spirochaetota</taxon>
        <taxon>Spirochaetia</taxon>
        <taxon>Leptospirales</taxon>
        <taxon>Leptospiraceae</taxon>
        <taxon>Leptospira</taxon>
    </lineage>
</organism>
<dbReference type="EMBL" id="AHON02000074">
    <property type="protein sequence ID" value="EKO32312.1"/>
    <property type="molecule type" value="Genomic_DNA"/>
</dbReference>
<evidence type="ECO:0000313" key="5">
    <source>
        <dbReference type="Proteomes" id="UP000006329"/>
    </source>
</evidence>
<reference evidence="4" key="1">
    <citation type="submission" date="2012-10" db="EMBL/GenBank/DDBJ databases">
        <authorList>
            <person name="Harkins D.M."/>
            <person name="Durkin A.S."/>
            <person name="Brinkac L.M."/>
            <person name="Haft D.H."/>
            <person name="Selengut J.D."/>
            <person name="Sanka R."/>
            <person name="DePew J."/>
            <person name="Purushe J."/>
            <person name="Matthias M.A."/>
            <person name="Vinetz J.M."/>
            <person name="Sutton G.G."/>
            <person name="Nierman W.C."/>
            <person name="Fouts D.E."/>
        </authorList>
    </citation>
    <scope>NUCLEOTIDE SEQUENCE [LARGE SCALE GENOMIC DNA]</scope>
    <source>
        <strain evidence="4">MOR084</strain>
    </source>
</reference>
<feature type="transmembrane region" description="Helical" evidence="2">
    <location>
        <begin position="202"/>
        <end position="219"/>
    </location>
</feature>
<accession>A0A0E2BAQ9</accession>
<feature type="transmembrane region" description="Helical" evidence="2">
    <location>
        <begin position="48"/>
        <end position="72"/>
    </location>
</feature>
<gene>
    <name evidence="4" type="ORF">LEP1GSC179_1404</name>
</gene>
<protein>
    <submittedName>
        <fullName evidence="4">DsbD family 2</fullName>
    </submittedName>
</protein>
<keyword evidence="2" id="KW-0812">Transmembrane</keyword>
<sequence>MQTELFFTTISAAFLHGIASSLHCLGMCGPFAGTLNLYQKEARFKTNLFYNLGRFLSYSTLGAILGFVGSGLNLAGNLVSMREFAAATSGIFVVIFGLRLLQNSGPERSGVYQKVLNRLAAPLIVSLKQGKNFSTVPLAFGMVTGLLPCSVLYPAFGLALATGGIGYGSIVMSAFFLGTFPALFLFGIGFRKLVFKLPTNSIKFAGIVVIFVGISMIFFRMNHAHTEHKYSLDSNKIERSPSQNEGHSSHH</sequence>
<dbReference type="Proteomes" id="UP000006329">
    <property type="component" value="Unassembled WGS sequence"/>
</dbReference>
<evidence type="ECO:0000256" key="2">
    <source>
        <dbReference type="SAM" id="Phobius"/>
    </source>
</evidence>
<dbReference type="PANTHER" id="PTHR42208">
    <property type="entry name" value="HEAVY METAL TRANSPORTER-RELATED"/>
    <property type="match status" value="1"/>
</dbReference>
<evidence type="ECO:0000259" key="3">
    <source>
        <dbReference type="Pfam" id="PF13386"/>
    </source>
</evidence>
<evidence type="ECO:0000256" key="1">
    <source>
        <dbReference type="SAM" id="MobiDB-lite"/>
    </source>
</evidence>
<feature type="domain" description="Urease accessory protein UreH-like transmembrane" evidence="3">
    <location>
        <begin position="12"/>
        <end position="214"/>
    </location>
</feature>
<dbReference type="InterPro" id="IPR039447">
    <property type="entry name" value="UreH-like_TM_dom"/>
</dbReference>
<feature type="transmembrane region" description="Helical" evidence="2">
    <location>
        <begin position="138"/>
        <end position="160"/>
    </location>
</feature>
<evidence type="ECO:0000313" key="4">
    <source>
        <dbReference type="EMBL" id="EKO32312.1"/>
    </source>
</evidence>
<name>A0A0E2BAQ9_9LEPT</name>
<feature type="transmembrane region" description="Helical" evidence="2">
    <location>
        <begin position="84"/>
        <end position="101"/>
    </location>
</feature>
<feature type="transmembrane region" description="Helical" evidence="2">
    <location>
        <begin position="167"/>
        <end position="190"/>
    </location>
</feature>
<dbReference type="AlphaFoldDB" id="A0A0E2BAQ9"/>
<dbReference type="PANTHER" id="PTHR42208:SF1">
    <property type="entry name" value="HEAVY METAL TRANSPORTER"/>
    <property type="match status" value="1"/>
</dbReference>
<comment type="caution">
    <text evidence="4">The sequence shown here is derived from an EMBL/GenBank/DDBJ whole genome shotgun (WGS) entry which is preliminary data.</text>
</comment>
<keyword evidence="5" id="KW-1185">Reference proteome</keyword>
<proteinExistence type="predicted"/>
<keyword evidence="2" id="KW-1133">Transmembrane helix</keyword>
<keyword evidence="2" id="KW-0472">Membrane</keyword>
<dbReference type="RefSeq" id="WP_004476607.1">
    <property type="nucleotide sequence ID" value="NZ_AHON02000074.1"/>
</dbReference>
<feature type="compositionally biased region" description="Polar residues" evidence="1">
    <location>
        <begin position="240"/>
        <end position="251"/>
    </location>
</feature>
<dbReference type="Pfam" id="PF13386">
    <property type="entry name" value="DsbD_2"/>
    <property type="match status" value="1"/>
</dbReference>